<evidence type="ECO:0000313" key="6">
    <source>
        <dbReference type="EMBL" id="KON97077.1"/>
    </source>
</evidence>
<reference evidence="6 8" key="1">
    <citation type="submission" date="2015-07" db="EMBL/GenBank/DDBJ databases">
        <title>Fjat-14205 dsm 2895.</title>
        <authorList>
            <person name="Liu B."/>
            <person name="Wang J."/>
            <person name="Zhu Y."/>
            <person name="Liu G."/>
            <person name="Chen Q."/>
            <person name="Chen Z."/>
            <person name="Lan J."/>
            <person name="Che J."/>
            <person name="Ge C."/>
            <person name="Shi H."/>
            <person name="Pan Z."/>
            <person name="Liu X."/>
        </authorList>
    </citation>
    <scope>NUCLEOTIDE SEQUENCE [LARGE SCALE GENOMIC DNA]</scope>
    <source>
        <strain evidence="6 8">DSM 2895</strain>
    </source>
</reference>
<comment type="function">
    <text evidence="4 5">Removes the 2'-phosphate from RNA via an intermediate in which the phosphate is ADP-ribosylated by NAD followed by a presumed transesterification to release the RNA and generate ADP-ribose 1''-2''-cyclic phosphate (APPR&gt;P). May function as an ADP-ribosylase.</text>
</comment>
<dbReference type="Gene3D" id="1.10.10.970">
    <property type="entry name" value="RNA 2'-phosphotransferase, Tpt1/KptA family, N-terminal domain"/>
    <property type="match status" value="1"/>
</dbReference>
<evidence type="ECO:0000313" key="8">
    <source>
        <dbReference type="Proteomes" id="UP000037269"/>
    </source>
</evidence>
<dbReference type="Gene3D" id="3.20.170.30">
    <property type="match status" value="1"/>
</dbReference>
<dbReference type="EMBL" id="LGUG01000004">
    <property type="protein sequence ID" value="KON97077.1"/>
    <property type="molecule type" value="Genomic_DNA"/>
</dbReference>
<dbReference type="SUPFAM" id="SSF56399">
    <property type="entry name" value="ADP-ribosylation"/>
    <property type="match status" value="1"/>
</dbReference>
<dbReference type="GO" id="GO:0006388">
    <property type="term" value="P:tRNA splicing, via endonucleolytic cleavage and ligation"/>
    <property type="evidence" value="ECO:0007669"/>
    <property type="project" value="UniProtKB-UniRule"/>
</dbReference>
<dbReference type="Proteomes" id="UP000037269">
    <property type="component" value="Unassembled WGS sequence"/>
</dbReference>
<dbReference type="GO" id="GO:0003950">
    <property type="term" value="F:NAD+ poly-ADP-ribosyltransferase activity"/>
    <property type="evidence" value="ECO:0007669"/>
    <property type="project" value="InterPro"/>
</dbReference>
<protein>
    <recommendedName>
        <fullName evidence="5">Probable RNA 2'-phosphotransferase</fullName>
        <ecNumber evidence="5">2.7.1.-</ecNumber>
    </recommendedName>
</protein>
<evidence type="ECO:0000256" key="1">
    <source>
        <dbReference type="ARBA" id="ARBA00009836"/>
    </source>
</evidence>
<evidence type="ECO:0000313" key="9">
    <source>
        <dbReference type="Proteomes" id="UP000182836"/>
    </source>
</evidence>
<dbReference type="STRING" id="47500.AF333_17975"/>
<evidence type="ECO:0000256" key="2">
    <source>
        <dbReference type="ARBA" id="ARBA00022679"/>
    </source>
</evidence>
<keyword evidence="8" id="KW-1185">Reference proteome</keyword>
<dbReference type="OrthoDB" id="4537997at2"/>
<name>A0A0D1X8Q6_ANEMI</name>
<dbReference type="GO" id="GO:0000215">
    <property type="term" value="F:tRNA 2'-phosphotransferase activity"/>
    <property type="evidence" value="ECO:0007669"/>
    <property type="project" value="TreeGrafter"/>
</dbReference>
<dbReference type="InterPro" id="IPR042080">
    <property type="entry name" value="RNA_2'-PTrans_N"/>
</dbReference>
<dbReference type="InterPro" id="IPR042081">
    <property type="entry name" value="RNA_2'-PTrans_C"/>
</dbReference>
<dbReference type="InterPro" id="IPR002745">
    <property type="entry name" value="Ptrans_KptA/Tpt1"/>
</dbReference>
<reference evidence="7 9" key="2">
    <citation type="submission" date="2016-10" db="EMBL/GenBank/DDBJ databases">
        <authorList>
            <person name="de Groot N.N."/>
        </authorList>
    </citation>
    <scope>NUCLEOTIDE SEQUENCE [LARGE SCALE GENOMIC DNA]</scope>
    <source>
        <strain evidence="7 9">DSM 2895</strain>
    </source>
</reference>
<dbReference type="HAMAP" id="MF_00299">
    <property type="entry name" value="KptA"/>
    <property type="match status" value="1"/>
</dbReference>
<dbReference type="EC" id="2.7.1.-" evidence="5"/>
<dbReference type="PANTHER" id="PTHR12684:SF2">
    <property type="entry name" value="TRNA 2'-PHOSPHOTRANSFERASE 1"/>
    <property type="match status" value="1"/>
</dbReference>
<dbReference type="EMBL" id="FNED01000033">
    <property type="protein sequence ID" value="SDJ94578.1"/>
    <property type="molecule type" value="Genomic_DNA"/>
</dbReference>
<keyword evidence="3 5" id="KW-0520">NAD</keyword>
<dbReference type="InterPro" id="IPR022928">
    <property type="entry name" value="RNA_2'-PTrans_KptA"/>
</dbReference>
<evidence type="ECO:0000256" key="3">
    <source>
        <dbReference type="ARBA" id="ARBA00023027"/>
    </source>
</evidence>
<dbReference type="RefSeq" id="WP_043068601.1">
    <property type="nucleotide sequence ID" value="NZ_BJOA01000113.1"/>
</dbReference>
<dbReference type="Proteomes" id="UP000182836">
    <property type="component" value="Unassembled WGS sequence"/>
</dbReference>
<evidence type="ECO:0000256" key="5">
    <source>
        <dbReference type="HAMAP-Rule" id="MF_00299"/>
    </source>
</evidence>
<comment type="similarity">
    <text evidence="1 5">Belongs to the KptA/TPT1 family.</text>
</comment>
<gene>
    <name evidence="5" type="primary">kptA</name>
    <name evidence="6" type="ORF">AF333_17975</name>
    <name evidence="7" type="ORF">SAMN04487909_13342</name>
</gene>
<evidence type="ECO:0000256" key="4">
    <source>
        <dbReference type="ARBA" id="ARBA00025212"/>
    </source>
</evidence>
<keyword evidence="2 5" id="KW-0808">Transferase</keyword>
<evidence type="ECO:0000313" key="7">
    <source>
        <dbReference type="EMBL" id="SDJ94578.1"/>
    </source>
</evidence>
<sequence length="179" mass="21020">MDYIRLSKELSYALRHAPWEYELELDEEGWVNSEQLLRAFRETSHWKELNEQHLLKAIETSDKKRHEIKDGRIRALYGHSTPHKISKQVEKPPEVLFHGTPRFSLANIMIEGLLPRGRQYVHLSADTSMALQVGKRRDNRPVLLQIRAVEAWLNGIVFYKGNDQVWLADHIPPQYIQTM</sequence>
<dbReference type="Pfam" id="PF01885">
    <property type="entry name" value="PTS_2-RNA"/>
    <property type="match status" value="1"/>
</dbReference>
<dbReference type="GeneID" id="42307054"/>
<dbReference type="PATRIC" id="fig|47500.12.peg.3428"/>
<dbReference type="AlphaFoldDB" id="A0A0D1X8Q6"/>
<accession>A0A0D1X8Q6</accession>
<organism evidence="6 8">
    <name type="scientific">Aneurinibacillus migulanus</name>
    <name type="common">Bacillus migulanus</name>
    <dbReference type="NCBI Taxonomy" id="47500"/>
    <lineage>
        <taxon>Bacteria</taxon>
        <taxon>Bacillati</taxon>
        <taxon>Bacillota</taxon>
        <taxon>Bacilli</taxon>
        <taxon>Bacillales</taxon>
        <taxon>Paenibacillaceae</taxon>
        <taxon>Aneurinibacillus group</taxon>
        <taxon>Aneurinibacillus</taxon>
    </lineage>
</organism>
<dbReference type="PANTHER" id="PTHR12684">
    <property type="entry name" value="PUTATIVE PHOSPHOTRANSFERASE"/>
    <property type="match status" value="1"/>
</dbReference>
<proteinExistence type="inferred from homology"/>